<evidence type="ECO:0000313" key="2">
    <source>
        <dbReference type="Proteomes" id="UP000798662"/>
    </source>
</evidence>
<reference evidence="1" key="1">
    <citation type="submission" date="2019-11" db="EMBL/GenBank/DDBJ databases">
        <title>Nori genome reveals adaptations in red seaweeds to the harsh intertidal environment.</title>
        <authorList>
            <person name="Wang D."/>
            <person name="Mao Y."/>
        </authorList>
    </citation>
    <scope>NUCLEOTIDE SEQUENCE</scope>
    <source>
        <tissue evidence="1">Gametophyte</tissue>
    </source>
</reference>
<name>A0ACC3BZA9_PYRYE</name>
<dbReference type="Proteomes" id="UP000798662">
    <property type="component" value="Chromosome 2"/>
</dbReference>
<gene>
    <name evidence="1" type="ORF">I4F81_005945</name>
</gene>
<organism evidence="1 2">
    <name type="scientific">Pyropia yezoensis</name>
    <name type="common">Susabi-nori</name>
    <name type="synonym">Porphyra yezoensis</name>
    <dbReference type="NCBI Taxonomy" id="2788"/>
    <lineage>
        <taxon>Eukaryota</taxon>
        <taxon>Rhodophyta</taxon>
        <taxon>Bangiophyceae</taxon>
        <taxon>Bangiales</taxon>
        <taxon>Bangiaceae</taxon>
        <taxon>Pyropia</taxon>
    </lineage>
</organism>
<keyword evidence="2" id="KW-1185">Reference proteome</keyword>
<comment type="caution">
    <text evidence="1">The sequence shown here is derived from an EMBL/GenBank/DDBJ whole genome shotgun (WGS) entry which is preliminary data.</text>
</comment>
<proteinExistence type="predicted"/>
<protein>
    <submittedName>
        <fullName evidence="1">Uncharacterized protein</fullName>
    </submittedName>
</protein>
<accession>A0ACC3BZA9</accession>
<dbReference type="EMBL" id="CM020619">
    <property type="protein sequence ID" value="KAK1863389.1"/>
    <property type="molecule type" value="Genomic_DNA"/>
</dbReference>
<sequence length="884" mass="88991">MAPRRPPSTLLRHVATVATAAVAALAAAAAAPTGAAAQTVRYNVGGGALPDLSPPWAALPAGALRGASAARSVPPAAVAWTVADPLFATWRMATGASAAAGGRWGLTLPVPTAGTYTVHLYWAEMGGDGAAVAPGRRVFHVAVAADAATPRVRLWAVDAGGRARAAVVRSVGGVAATRTVTVELVAKAGAPFLSAIRLTRTGGGGGGAPAASPVPQRVTPRPSARTSWAAVPAAPGPARRHENGFVAAGGLLYLLGGRFRRPVNAYDPATRSWAWGASPPLEMHHFQAVAAPGGSAITVGMAWTGAYPRESTIPTLWTYTTATKKWTAGARIPPARTRGAGGAVLYRGVYYFVNGNRGGHGAHATTLAWFDSYNPTTRRWSVLPDAPVARDHVQATVVGNQLVVVGGRDGGSASFLTTTRTEVCVYNFSTRKWRTLSVRLSAGRGGAGVATLANRYVVVSGGEVASGVVPTTEVLDMRTGRWLPQSAVGGSVTPRHGTQATTCGRGVYMAAGAATPGGSKELSTAEVLTLNGETPGTCGTALLQAILHTLPPATYAVAYGSGAVPQATAPTSLPVSGQEDPPEGPPGVSPAHLASGPLAATAATASATDAKVVDFLLAVDDVCGWHDANLAANSHHYAVPLRWAGPAALAAVQQWRWGGGVYYNTLVPWAGRLTAATSDAAGTLALGAEAATGHPPPVTRRLIKYGVISTDALTADLTGWTSLYAAGRLHKPVVTLTPPPRGLAAALSANVAAATAAAVLLLPPAFSAAALHTTAAGLSYAGDVRSAVAAEDPAKVDRLVAGDASGAAYGALYAPAVATLVAAGVLAPTRGGGWAQATGAVVLAAVAAVVRSSSVGQAVKGILTAGPATAARYALAKLRKGRGS</sequence>
<evidence type="ECO:0000313" key="1">
    <source>
        <dbReference type="EMBL" id="KAK1863389.1"/>
    </source>
</evidence>